<dbReference type="SUPFAM" id="SSF52833">
    <property type="entry name" value="Thioredoxin-like"/>
    <property type="match status" value="1"/>
</dbReference>
<dbReference type="Proteomes" id="UP000229314">
    <property type="component" value="Plasmid pTT13-5"/>
</dbReference>
<dbReference type="GeneID" id="78900296"/>
<geneLocation type="plasmid" evidence="3">
    <name>ptt13-5</name>
</geneLocation>
<evidence type="ECO:0000313" key="2">
    <source>
        <dbReference type="EMBL" id="ATQ58481.1"/>
    </source>
</evidence>
<dbReference type="RefSeq" id="WP_099650782.1">
    <property type="nucleotide sequence ID" value="NZ_CAJGAB010000010.1"/>
</dbReference>
<organism evidence="2 3">
    <name type="scientific">Paracoccus yeei</name>
    <dbReference type="NCBI Taxonomy" id="147645"/>
    <lineage>
        <taxon>Bacteria</taxon>
        <taxon>Pseudomonadati</taxon>
        <taxon>Pseudomonadota</taxon>
        <taxon>Alphaproteobacteria</taxon>
        <taxon>Rhodobacterales</taxon>
        <taxon>Paracoccaceae</taxon>
        <taxon>Paracoccus</taxon>
    </lineage>
</organism>
<accession>A0A2D2C7K3</accession>
<dbReference type="Pfam" id="PF13409">
    <property type="entry name" value="GST_N_2"/>
    <property type="match status" value="1"/>
</dbReference>
<proteinExistence type="predicted"/>
<keyword evidence="2" id="KW-0614">Plasmid</keyword>
<evidence type="ECO:0000313" key="3">
    <source>
        <dbReference type="Proteomes" id="UP000229314"/>
    </source>
</evidence>
<dbReference type="PROSITE" id="PS50404">
    <property type="entry name" value="GST_NTER"/>
    <property type="match status" value="1"/>
</dbReference>
<dbReference type="Gene3D" id="3.40.30.10">
    <property type="entry name" value="Glutaredoxin"/>
    <property type="match status" value="1"/>
</dbReference>
<dbReference type="CDD" id="cd03205">
    <property type="entry name" value="GST_C_6"/>
    <property type="match status" value="1"/>
</dbReference>
<name>A0A2D2C7K3_9RHOB</name>
<dbReference type="AlphaFoldDB" id="A0A2D2C7K3"/>
<dbReference type="SUPFAM" id="SSF47616">
    <property type="entry name" value="GST C-terminal domain-like"/>
    <property type="match status" value="1"/>
</dbReference>
<dbReference type="EMBL" id="CP024427">
    <property type="protein sequence ID" value="ATQ58481.1"/>
    <property type="molecule type" value="Genomic_DNA"/>
</dbReference>
<dbReference type="InterPro" id="IPR036282">
    <property type="entry name" value="Glutathione-S-Trfase_C_sf"/>
</dbReference>
<dbReference type="Pfam" id="PF13410">
    <property type="entry name" value="GST_C_2"/>
    <property type="match status" value="1"/>
</dbReference>
<dbReference type="Gene3D" id="1.20.1050.10">
    <property type="match status" value="1"/>
</dbReference>
<protein>
    <submittedName>
        <fullName evidence="2">Glutathione S-transferase</fullName>
    </submittedName>
</protein>
<dbReference type="InterPro" id="IPR004045">
    <property type="entry name" value="Glutathione_S-Trfase_N"/>
</dbReference>
<dbReference type="InterPro" id="IPR036249">
    <property type="entry name" value="Thioredoxin-like_sf"/>
</dbReference>
<reference evidence="2 3" key="1">
    <citation type="submission" date="2017-10" db="EMBL/GenBank/DDBJ databases">
        <title>Complete genome sequence of Paracoccus yeei TT13 isolated from human skin.</title>
        <authorList>
            <person name="Lee K."/>
            <person name="Lim J.Y."/>
            <person name="Hwang I."/>
        </authorList>
    </citation>
    <scope>NUCLEOTIDE SEQUENCE [LARGE SCALE GENOMIC DNA]</scope>
    <source>
        <strain evidence="2 3">TT13</strain>
        <plasmid evidence="3">Plasmid ptt13-5</plasmid>
    </source>
</reference>
<evidence type="ECO:0000259" key="1">
    <source>
        <dbReference type="PROSITE" id="PS50404"/>
    </source>
</evidence>
<gene>
    <name evidence="2" type="ORF">PYTT13_21895</name>
</gene>
<sequence>MPILHWSPRSPYVRKAMVAIREKGLADRVTTLRTQADPMIPHQGLMAINPLSKIPTLELEDGRCLFDSHVICRWADMTGDTGPRLFPDGAAGLEAERDEALGTGLLDVALPWLVEARMRPEAQRSAQMIAVYRTKLNRIADWLETHVPRLEQRPFDIGHLSIGVALSYLDFRFQDEGWRNGRPRLAAWHRGFAARPSVQAEPFRDDPRPAT</sequence>
<keyword evidence="2" id="KW-0808">Transferase</keyword>
<feature type="domain" description="GST N-terminal" evidence="1">
    <location>
        <begin position="1"/>
        <end position="83"/>
    </location>
</feature>
<dbReference type="GO" id="GO:0016740">
    <property type="term" value="F:transferase activity"/>
    <property type="evidence" value="ECO:0007669"/>
    <property type="project" value="UniProtKB-KW"/>
</dbReference>